<keyword evidence="2" id="KW-0238">DNA-binding</keyword>
<evidence type="ECO:0000313" key="5">
    <source>
        <dbReference type="EMBL" id="MBO8466592.1"/>
    </source>
</evidence>
<dbReference type="Proteomes" id="UP000823660">
    <property type="component" value="Unassembled WGS sequence"/>
</dbReference>
<dbReference type="SUPFAM" id="SSF51215">
    <property type="entry name" value="Regulatory protein AraC"/>
    <property type="match status" value="1"/>
</dbReference>
<dbReference type="GO" id="GO:0003700">
    <property type="term" value="F:DNA-binding transcription factor activity"/>
    <property type="evidence" value="ECO:0007669"/>
    <property type="project" value="InterPro"/>
</dbReference>
<evidence type="ECO:0000256" key="3">
    <source>
        <dbReference type="ARBA" id="ARBA00023163"/>
    </source>
</evidence>
<evidence type="ECO:0000256" key="1">
    <source>
        <dbReference type="ARBA" id="ARBA00023015"/>
    </source>
</evidence>
<dbReference type="Gene3D" id="1.10.10.60">
    <property type="entry name" value="Homeodomain-like"/>
    <property type="match status" value="2"/>
</dbReference>
<feature type="domain" description="HTH araC/xylS-type" evidence="4">
    <location>
        <begin position="193"/>
        <end position="290"/>
    </location>
</feature>
<evidence type="ECO:0000256" key="2">
    <source>
        <dbReference type="ARBA" id="ARBA00023125"/>
    </source>
</evidence>
<keyword evidence="1" id="KW-0805">Transcription regulation</keyword>
<dbReference type="InterPro" id="IPR018060">
    <property type="entry name" value="HTH_AraC"/>
</dbReference>
<dbReference type="PANTHER" id="PTHR43280:SF30">
    <property type="entry name" value="MMSAB OPERON REGULATORY PROTEIN"/>
    <property type="match status" value="1"/>
</dbReference>
<protein>
    <submittedName>
        <fullName evidence="5">AraC family transcriptional regulator</fullName>
    </submittedName>
</protein>
<evidence type="ECO:0000313" key="6">
    <source>
        <dbReference type="Proteomes" id="UP000823660"/>
    </source>
</evidence>
<dbReference type="GO" id="GO:0043565">
    <property type="term" value="F:sequence-specific DNA binding"/>
    <property type="evidence" value="ECO:0007669"/>
    <property type="project" value="InterPro"/>
</dbReference>
<dbReference type="Pfam" id="PF12833">
    <property type="entry name" value="HTH_18"/>
    <property type="match status" value="1"/>
</dbReference>
<dbReference type="SMART" id="SM00342">
    <property type="entry name" value="HTH_ARAC"/>
    <property type="match status" value="1"/>
</dbReference>
<dbReference type="PROSITE" id="PS00041">
    <property type="entry name" value="HTH_ARAC_FAMILY_1"/>
    <property type="match status" value="1"/>
</dbReference>
<dbReference type="InterPro" id="IPR018062">
    <property type="entry name" value="HTH_AraC-typ_CS"/>
</dbReference>
<dbReference type="InterPro" id="IPR037923">
    <property type="entry name" value="HTH-like"/>
</dbReference>
<gene>
    <name evidence="5" type="ORF">IAB99_02355</name>
</gene>
<sequence>MTHDDTLRYPGTGIRNEIWGMTVTTAGRQTVLPGSGYPILSHPSRYLFSTQKGRILNEYQLVYITNGGGTFSSASCPGEKVTAGTVLFLFPEEWHTYSPDKETGWEEYWVGFRGGLIDSLVDQKTFTREKPVLDIGISTGLISLYEEIISVLAHEDIGYLQLVTGIIIHMLGSIYYTEKNRSHTDTATIEKINEARMLMKDTDCRMSIEEIAESVGFGYSRFRKIFKEYTGIPPARYRLQQKLSKAKEMLTCSMMNISEISYALRFESPSQFSVFFKNREGISPSEFRERNRLHPRISYVQ</sequence>
<comment type="caution">
    <text evidence="5">The sequence shown here is derived from an EMBL/GenBank/DDBJ whole genome shotgun (WGS) entry which is preliminary data.</text>
</comment>
<keyword evidence="3" id="KW-0804">Transcription</keyword>
<dbReference type="SUPFAM" id="SSF46689">
    <property type="entry name" value="Homeodomain-like"/>
    <property type="match status" value="2"/>
</dbReference>
<reference evidence="5" key="1">
    <citation type="submission" date="2020-10" db="EMBL/GenBank/DDBJ databases">
        <authorList>
            <person name="Gilroy R."/>
        </authorList>
    </citation>
    <scope>NUCLEOTIDE SEQUENCE</scope>
    <source>
        <strain evidence="5">B1-15692</strain>
    </source>
</reference>
<organism evidence="5 6">
    <name type="scientific">Candidatus Cryptobacteroides faecipullorum</name>
    <dbReference type="NCBI Taxonomy" id="2840764"/>
    <lineage>
        <taxon>Bacteria</taxon>
        <taxon>Pseudomonadati</taxon>
        <taxon>Bacteroidota</taxon>
        <taxon>Bacteroidia</taxon>
        <taxon>Bacteroidales</taxon>
        <taxon>Candidatus Cryptobacteroides</taxon>
    </lineage>
</organism>
<reference evidence="5" key="2">
    <citation type="journal article" date="2021" name="PeerJ">
        <title>Extensive microbial diversity within the chicken gut microbiome revealed by metagenomics and culture.</title>
        <authorList>
            <person name="Gilroy R."/>
            <person name="Ravi A."/>
            <person name="Getino M."/>
            <person name="Pursley I."/>
            <person name="Horton D.L."/>
            <person name="Alikhan N.F."/>
            <person name="Baker D."/>
            <person name="Gharbi K."/>
            <person name="Hall N."/>
            <person name="Watson M."/>
            <person name="Adriaenssens E.M."/>
            <person name="Foster-Nyarko E."/>
            <person name="Jarju S."/>
            <person name="Secka A."/>
            <person name="Antonio M."/>
            <person name="Oren A."/>
            <person name="Chaudhuri R.R."/>
            <person name="La Ragione R."/>
            <person name="Hildebrand F."/>
            <person name="Pallen M.J."/>
        </authorList>
    </citation>
    <scope>NUCLEOTIDE SEQUENCE</scope>
    <source>
        <strain evidence="5">B1-15692</strain>
    </source>
</reference>
<dbReference type="InterPro" id="IPR003313">
    <property type="entry name" value="AraC-bd"/>
</dbReference>
<dbReference type="Pfam" id="PF02311">
    <property type="entry name" value="AraC_binding"/>
    <property type="match status" value="1"/>
</dbReference>
<dbReference type="InterPro" id="IPR009057">
    <property type="entry name" value="Homeodomain-like_sf"/>
</dbReference>
<name>A0A9D9NAK7_9BACT</name>
<proteinExistence type="predicted"/>
<dbReference type="PROSITE" id="PS01124">
    <property type="entry name" value="HTH_ARAC_FAMILY_2"/>
    <property type="match status" value="1"/>
</dbReference>
<evidence type="ECO:0000259" key="4">
    <source>
        <dbReference type="PROSITE" id="PS01124"/>
    </source>
</evidence>
<dbReference type="PANTHER" id="PTHR43280">
    <property type="entry name" value="ARAC-FAMILY TRANSCRIPTIONAL REGULATOR"/>
    <property type="match status" value="1"/>
</dbReference>
<dbReference type="EMBL" id="JADIMH010000012">
    <property type="protein sequence ID" value="MBO8466592.1"/>
    <property type="molecule type" value="Genomic_DNA"/>
</dbReference>
<accession>A0A9D9NAK7</accession>
<dbReference type="AlphaFoldDB" id="A0A9D9NAK7"/>